<keyword evidence="2" id="KW-0677">Repeat</keyword>
<feature type="repeat" description="WD" evidence="6">
    <location>
        <begin position="77"/>
        <end position="118"/>
    </location>
</feature>
<evidence type="ECO:0000313" key="7">
    <source>
        <dbReference type="EMBL" id="KAF7133640.1"/>
    </source>
</evidence>
<feature type="repeat" description="WD" evidence="6">
    <location>
        <begin position="124"/>
        <end position="165"/>
    </location>
</feature>
<name>A0A8H6UI07_9EURO</name>
<gene>
    <name evidence="7" type="ORF">CNMCM5793_004948</name>
</gene>
<evidence type="ECO:0000256" key="1">
    <source>
        <dbReference type="ARBA" id="ARBA00022574"/>
    </source>
</evidence>
<evidence type="ECO:0000313" key="8">
    <source>
        <dbReference type="Proteomes" id="UP000630445"/>
    </source>
</evidence>
<dbReference type="PRINTS" id="PR00320">
    <property type="entry name" value="GPROTEINBRPT"/>
</dbReference>
<dbReference type="PANTHER" id="PTHR22847">
    <property type="entry name" value="WD40 REPEAT PROTEIN"/>
    <property type="match status" value="1"/>
</dbReference>
<dbReference type="AlphaFoldDB" id="A0A8H6UI07"/>
<dbReference type="InterPro" id="IPR036322">
    <property type="entry name" value="WD40_repeat_dom_sf"/>
</dbReference>
<dbReference type="GO" id="GO:1990234">
    <property type="term" value="C:transferase complex"/>
    <property type="evidence" value="ECO:0007669"/>
    <property type="project" value="UniProtKB-ARBA"/>
</dbReference>
<dbReference type="EMBL" id="JACBAD010001829">
    <property type="protein sequence ID" value="KAF7133640.1"/>
    <property type="molecule type" value="Genomic_DNA"/>
</dbReference>
<dbReference type="Pfam" id="PF00400">
    <property type="entry name" value="WD40"/>
    <property type="match status" value="3"/>
</dbReference>
<dbReference type="Gene3D" id="2.130.10.10">
    <property type="entry name" value="YVTN repeat-like/Quinoprotein amine dehydrogenase"/>
    <property type="match status" value="2"/>
</dbReference>
<comment type="similarity">
    <text evidence="3">Belongs to the WD repeat MDV1/CAF4 family.</text>
</comment>
<dbReference type="GO" id="GO:0005634">
    <property type="term" value="C:nucleus"/>
    <property type="evidence" value="ECO:0007669"/>
    <property type="project" value="TreeGrafter"/>
</dbReference>
<evidence type="ECO:0000256" key="5">
    <source>
        <dbReference type="ARBA" id="ARBA00043913"/>
    </source>
</evidence>
<dbReference type="InterPro" id="IPR020472">
    <property type="entry name" value="WD40_PAC1"/>
</dbReference>
<dbReference type="InterPro" id="IPR001680">
    <property type="entry name" value="WD40_rpt"/>
</dbReference>
<evidence type="ECO:0000256" key="4">
    <source>
        <dbReference type="ARBA" id="ARBA00039789"/>
    </source>
</evidence>
<keyword evidence="1 6" id="KW-0853">WD repeat</keyword>
<accession>A0A8H6UI07</accession>
<dbReference type="CDD" id="cd00200">
    <property type="entry name" value="WD40"/>
    <property type="match status" value="1"/>
</dbReference>
<proteinExistence type="inferred from homology"/>
<dbReference type="OrthoDB" id="538223at2759"/>
<dbReference type="SMART" id="SM00320">
    <property type="entry name" value="WD40"/>
    <property type="match status" value="3"/>
</dbReference>
<protein>
    <recommendedName>
        <fullName evidence="4">Mitochondrial division protein 1</fullName>
    </recommendedName>
</protein>
<dbReference type="InterPro" id="IPR015943">
    <property type="entry name" value="WD40/YVTN_repeat-like_dom_sf"/>
</dbReference>
<sequence length="240" mass="25756">MSMLGIVSEVLGGISTLQLVVQDYKDNLGISEFLHDAQRFILRNSQIADIAPLQIYSSGLIFAPKVEESWSPDLQTLEGHSGWVQSVAFSADGRLLASGSNDETIKLWDPSTGDPSTGALKHTLEGHSDWVQSVAFLADGRLLASGSGDKTIKLWDPSTGALKHTLEGHSGWVQSVAFSADGRLLASGSSDKTIKLWDPSTGDPSTGALKHTMSTDGYVNDIEFSFPYLVTNRGSFNIQA</sequence>
<dbReference type="Proteomes" id="UP000630445">
    <property type="component" value="Unassembled WGS sequence"/>
</dbReference>
<feature type="repeat" description="WD" evidence="6">
    <location>
        <begin position="166"/>
        <end position="207"/>
    </location>
</feature>
<reference evidence="7" key="1">
    <citation type="submission" date="2020-06" db="EMBL/GenBank/DDBJ databases">
        <title>Draft genome sequences of strains closely related to Aspergillus parafelis and Aspergillus hiratsukae.</title>
        <authorList>
            <person name="Dos Santos R.A.C."/>
            <person name="Rivero-Menendez O."/>
            <person name="Steenwyk J.L."/>
            <person name="Mead M.E."/>
            <person name="Goldman G.H."/>
            <person name="Alastruey-Izquierdo A."/>
            <person name="Rokas A."/>
        </authorList>
    </citation>
    <scope>NUCLEOTIDE SEQUENCE</scope>
    <source>
        <strain evidence="7">CNM-CM5793</strain>
    </source>
</reference>
<evidence type="ECO:0000256" key="6">
    <source>
        <dbReference type="PROSITE-ProRule" id="PRU00221"/>
    </source>
</evidence>
<keyword evidence="8" id="KW-1185">Reference proteome</keyword>
<dbReference type="PROSITE" id="PS50294">
    <property type="entry name" value="WD_REPEATS_REGION"/>
    <property type="match status" value="3"/>
</dbReference>
<dbReference type="SUPFAM" id="SSF50978">
    <property type="entry name" value="WD40 repeat-like"/>
    <property type="match status" value="1"/>
</dbReference>
<comment type="function">
    <text evidence="5">Involved in mitochondrial fission. Acts as an adapter protein required to form mitochondrial fission complexes. Formation of these complexes is required to promote constriction and fission of the mitochondrial compartment at a late step in mitochondrial division.</text>
</comment>
<comment type="caution">
    <text evidence="7">The sequence shown here is derived from an EMBL/GenBank/DDBJ whole genome shotgun (WGS) entry which is preliminary data.</text>
</comment>
<evidence type="ECO:0000256" key="2">
    <source>
        <dbReference type="ARBA" id="ARBA00022737"/>
    </source>
</evidence>
<organism evidence="7 8">
    <name type="scientific">Aspergillus hiratsukae</name>
    <dbReference type="NCBI Taxonomy" id="1194566"/>
    <lineage>
        <taxon>Eukaryota</taxon>
        <taxon>Fungi</taxon>
        <taxon>Dikarya</taxon>
        <taxon>Ascomycota</taxon>
        <taxon>Pezizomycotina</taxon>
        <taxon>Eurotiomycetes</taxon>
        <taxon>Eurotiomycetidae</taxon>
        <taxon>Eurotiales</taxon>
        <taxon>Aspergillaceae</taxon>
        <taxon>Aspergillus</taxon>
        <taxon>Aspergillus subgen. Fumigati</taxon>
    </lineage>
</organism>
<dbReference type="PROSITE" id="PS50082">
    <property type="entry name" value="WD_REPEATS_2"/>
    <property type="match status" value="3"/>
</dbReference>
<evidence type="ECO:0000256" key="3">
    <source>
        <dbReference type="ARBA" id="ARBA00038415"/>
    </source>
</evidence>
<dbReference type="PANTHER" id="PTHR22847:SF637">
    <property type="entry name" value="WD REPEAT DOMAIN 5B"/>
    <property type="match status" value="1"/>
</dbReference>